<keyword evidence="3" id="KW-1185">Reference proteome</keyword>
<reference evidence="2 3" key="1">
    <citation type="submission" date="2017-06" db="EMBL/GenBank/DDBJ databases">
        <authorList>
            <person name="Kim H.J."/>
            <person name="Triplett B.A."/>
        </authorList>
    </citation>
    <scope>NUCLEOTIDE SEQUENCE [LARGE SCALE GENOMIC DNA]</scope>
    <source>
        <strain evidence="2 3">DSM 8800</strain>
    </source>
</reference>
<sequence length="96" mass="10673">MRVEATDHPSGDSDAVNTNDVDELEPLVTVDGIQWASDTVAIGQEDGWTIVDVSWSTDHRVDARQLLQGLVARRYYPDALAALGYETVLRDGWWSL</sequence>
<organism evidence="2 3">
    <name type="scientific">Halorubrum vacuolatum</name>
    <name type="common">Natronobacterium vacuolatum</name>
    <dbReference type="NCBI Taxonomy" id="63740"/>
    <lineage>
        <taxon>Archaea</taxon>
        <taxon>Methanobacteriati</taxon>
        <taxon>Methanobacteriota</taxon>
        <taxon>Stenosarchaea group</taxon>
        <taxon>Halobacteria</taxon>
        <taxon>Halobacteriales</taxon>
        <taxon>Haloferacaceae</taxon>
        <taxon>Halorubrum</taxon>
    </lineage>
</organism>
<dbReference type="Proteomes" id="UP000198397">
    <property type="component" value="Unassembled WGS sequence"/>
</dbReference>
<dbReference type="EMBL" id="FZNQ01000041">
    <property type="protein sequence ID" value="SNR69580.1"/>
    <property type="molecule type" value="Genomic_DNA"/>
</dbReference>
<feature type="compositionally biased region" description="Basic and acidic residues" evidence="1">
    <location>
        <begin position="1"/>
        <end position="11"/>
    </location>
</feature>
<dbReference type="AlphaFoldDB" id="A0A238YEU3"/>
<proteinExistence type="predicted"/>
<protein>
    <submittedName>
        <fullName evidence="2">Uncharacterized protein</fullName>
    </submittedName>
</protein>
<gene>
    <name evidence="2" type="ORF">SAMN06264855_1413</name>
</gene>
<accession>A0A238YEU3</accession>
<feature type="region of interest" description="Disordered" evidence="1">
    <location>
        <begin position="1"/>
        <end position="21"/>
    </location>
</feature>
<name>A0A238YEU3_HALVU</name>
<evidence type="ECO:0000313" key="3">
    <source>
        <dbReference type="Proteomes" id="UP000198397"/>
    </source>
</evidence>
<evidence type="ECO:0000313" key="2">
    <source>
        <dbReference type="EMBL" id="SNR69580.1"/>
    </source>
</evidence>
<evidence type="ECO:0000256" key="1">
    <source>
        <dbReference type="SAM" id="MobiDB-lite"/>
    </source>
</evidence>